<keyword evidence="4" id="KW-0547">Nucleotide-binding</keyword>
<dbReference type="Pfam" id="PF00005">
    <property type="entry name" value="ABC_tran"/>
    <property type="match status" value="1"/>
</dbReference>
<dbReference type="GO" id="GO:0005524">
    <property type="term" value="F:ATP binding"/>
    <property type="evidence" value="ECO:0007669"/>
    <property type="project" value="UniProtKB-KW"/>
</dbReference>
<protein>
    <submittedName>
        <fullName evidence="7">Putative spermidine/putrescine transport system ATP-binding protein</fullName>
    </submittedName>
</protein>
<dbReference type="PROSITE" id="PS50893">
    <property type="entry name" value="ABC_TRANSPORTER_2"/>
    <property type="match status" value="1"/>
</dbReference>
<dbReference type="InterPro" id="IPR050093">
    <property type="entry name" value="ABC_SmlMolc_Importer"/>
</dbReference>
<dbReference type="InterPro" id="IPR003593">
    <property type="entry name" value="AAA+_ATPase"/>
</dbReference>
<reference evidence="7 8" key="1">
    <citation type="submission" date="2018-01" db="EMBL/GenBank/DDBJ databases">
        <title>Genomic Encyclopedia of Archaeal and Bacterial Type Strains, Phase II (KMG-II): from individual species to whole genera.</title>
        <authorList>
            <person name="Goeker M."/>
        </authorList>
    </citation>
    <scope>NUCLEOTIDE SEQUENCE [LARGE SCALE GENOMIC DNA]</scope>
    <source>
        <strain evidence="7 8">DSM 17023</strain>
    </source>
</reference>
<dbReference type="GO" id="GO:0016887">
    <property type="term" value="F:ATP hydrolysis activity"/>
    <property type="evidence" value="ECO:0007669"/>
    <property type="project" value="InterPro"/>
</dbReference>
<evidence type="ECO:0000259" key="6">
    <source>
        <dbReference type="PROSITE" id="PS50893"/>
    </source>
</evidence>
<evidence type="ECO:0000256" key="5">
    <source>
        <dbReference type="ARBA" id="ARBA00022840"/>
    </source>
</evidence>
<dbReference type="InterPro" id="IPR013611">
    <property type="entry name" value="Transp-assoc_OB_typ2"/>
</dbReference>
<evidence type="ECO:0000313" key="8">
    <source>
        <dbReference type="Proteomes" id="UP000236959"/>
    </source>
</evidence>
<evidence type="ECO:0000256" key="3">
    <source>
        <dbReference type="ARBA" id="ARBA00022448"/>
    </source>
</evidence>
<evidence type="ECO:0000256" key="2">
    <source>
        <dbReference type="ARBA" id="ARBA00005417"/>
    </source>
</evidence>
<accession>A0A2S3UKM9</accession>
<organism evidence="7 8">
    <name type="scientific">Roseibium marinum</name>
    <dbReference type="NCBI Taxonomy" id="281252"/>
    <lineage>
        <taxon>Bacteria</taxon>
        <taxon>Pseudomonadati</taxon>
        <taxon>Pseudomonadota</taxon>
        <taxon>Alphaproteobacteria</taxon>
        <taxon>Hyphomicrobiales</taxon>
        <taxon>Stappiaceae</taxon>
        <taxon>Roseibium</taxon>
    </lineage>
</organism>
<dbReference type="Pfam" id="PF08402">
    <property type="entry name" value="TOBE_2"/>
    <property type="match status" value="1"/>
</dbReference>
<dbReference type="EMBL" id="PPCN01000015">
    <property type="protein sequence ID" value="POF28264.1"/>
    <property type="molecule type" value="Genomic_DNA"/>
</dbReference>
<evidence type="ECO:0000256" key="4">
    <source>
        <dbReference type="ARBA" id="ARBA00022741"/>
    </source>
</evidence>
<dbReference type="PANTHER" id="PTHR42781:SF4">
    <property type="entry name" value="SPERMIDINE_PUTRESCINE IMPORT ATP-BINDING PROTEIN POTA"/>
    <property type="match status" value="1"/>
</dbReference>
<sequence>MSDLTYLSLKDVTLAYGKSVAVDRLSLDITRGELIALLGPSGCGKTTTMRAITGLMRPAAGRITLDGADITYLPANKRQVGLVFQSYALFPHLNVFENVAFGLRLKRLDGKTLDTRVDGGLDLVGLSHLTNRKPAELSGGQQQRVALARSLVMDPKVLLLDEPLSNLDARLRLEMRTELQRVQRESGVTMVFVTHDQSEALALADRIVVMKDGYIEQLGTPEDVYDRPSTRFVADFVGFENIFAVENGKLKTADGEVPLNPGAPIEGTVKGLAWRPSKVTLGSGSFSGIVKGSSFAGHAREYLLDSALGPIKAEQPVPHDAYAIGDRIAFDLAPEHAARLNRME</sequence>
<dbReference type="SUPFAM" id="SSF52540">
    <property type="entry name" value="P-loop containing nucleoside triphosphate hydrolases"/>
    <property type="match status" value="1"/>
</dbReference>
<dbReference type="RefSeq" id="WP_103225084.1">
    <property type="nucleotide sequence ID" value="NZ_PPCN01000015.1"/>
</dbReference>
<keyword evidence="3" id="KW-0813">Transport</keyword>
<dbReference type="AlphaFoldDB" id="A0A2S3UKM9"/>
<dbReference type="GO" id="GO:0140359">
    <property type="term" value="F:ABC-type transporter activity"/>
    <property type="evidence" value="ECO:0007669"/>
    <property type="project" value="UniProtKB-ARBA"/>
</dbReference>
<feature type="domain" description="ABC transporter" evidence="6">
    <location>
        <begin position="7"/>
        <end position="237"/>
    </location>
</feature>
<dbReference type="SMART" id="SM00382">
    <property type="entry name" value="AAA"/>
    <property type="match status" value="1"/>
</dbReference>
<keyword evidence="5 7" id="KW-0067">ATP-binding</keyword>
<gene>
    <name evidence="7" type="ORF">CLV41_11531</name>
</gene>
<keyword evidence="8" id="KW-1185">Reference proteome</keyword>
<comment type="caution">
    <text evidence="7">The sequence shown here is derived from an EMBL/GenBank/DDBJ whole genome shotgun (WGS) entry which is preliminary data.</text>
</comment>
<proteinExistence type="inferred from homology"/>
<dbReference type="FunFam" id="3.40.50.300:FF:000042">
    <property type="entry name" value="Maltose/maltodextrin ABC transporter, ATP-binding protein"/>
    <property type="match status" value="1"/>
</dbReference>
<dbReference type="GO" id="GO:0043190">
    <property type="term" value="C:ATP-binding cassette (ABC) transporter complex"/>
    <property type="evidence" value="ECO:0007669"/>
    <property type="project" value="InterPro"/>
</dbReference>
<dbReference type="InterPro" id="IPR027417">
    <property type="entry name" value="P-loop_NTPase"/>
</dbReference>
<comment type="subcellular location">
    <subcellularLocation>
        <location evidence="1">Cell inner membrane</location>
        <topology evidence="1">Peripheral membrane protein</topology>
    </subcellularLocation>
</comment>
<dbReference type="PROSITE" id="PS00211">
    <property type="entry name" value="ABC_TRANSPORTER_1"/>
    <property type="match status" value="1"/>
</dbReference>
<name>A0A2S3UKM9_9HYPH</name>
<dbReference type="Gene3D" id="3.40.50.300">
    <property type="entry name" value="P-loop containing nucleotide triphosphate hydrolases"/>
    <property type="match status" value="1"/>
</dbReference>
<dbReference type="PANTHER" id="PTHR42781">
    <property type="entry name" value="SPERMIDINE/PUTRESCINE IMPORT ATP-BINDING PROTEIN POTA"/>
    <property type="match status" value="1"/>
</dbReference>
<dbReference type="Proteomes" id="UP000236959">
    <property type="component" value="Unassembled WGS sequence"/>
</dbReference>
<dbReference type="OrthoDB" id="9802264at2"/>
<comment type="similarity">
    <text evidence="2">Belongs to the ABC transporter superfamily.</text>
</comment>
<dbReference type="InterPro" id="IPR017871">
    <property type="entry name" value="ABC_transporter-like_CS"/>
</dbReference>
<evidence type="ECO:0000256" key="1">
    <source>
        <dbReference type="ARBA" id="ARBA00004417"/>
    </source>
</evidence>
<dbReference type="InterPro" id="IPR003439">
    <property type="entry name" value="ABC_transporter-like_ATP-bd"/>
</dbReference>
<evidence type="ECO:0000313" key="7">
    <source>
        <dbReference type="EMBL" id="POF28264.1"/>
    </source>
</evidence>